<dbReference type="PANTHER" id="PTHR43776:SF7">
    <property type="entry name" value="D,D-DIPEPTIDE TRANSPORT ATP-BINDING PROTEIN DDPF-RELATED"/>
    <property type="match status" value="1"/>
</dbReference>
<evidence type="ECO:0000259" key="6">
    <source>
        <dbReference type="PROSITE" id="PS50893"/>
    </source>
</evidence>
<feature type="compositionally biased region" description="Low complexity" evidence="5">
    <location>
        <begin position="276"/>
        <end position="288"/>
    </location>
</feature>
<evidence type="ECO:0000256" key="3">
    <source>
        <dbReference type="ARBA" id="ARBA00022741"/>
    </source>
</evidence>
<dbReference type="SUPFAM" id="SSF52540">
    <property type="entry name" value="P-loop containing nucleoside triphosphate hydrolases"/>
    <property type="match status" value="1"/>
</dbReference>
<dbReference type="EMBL" id="VFON01000001">
    <property type="protein sequence ID" value="TQL44879.1"/>
    <property type="molecule type" value="Genomic_DNA"/>
</dbReference>
<dbReference type="GO" id="GO:0055085">
    <property type="term" value="P:transmembrane transport"/>
    <property type="evidence" value="ECO:0007669"/>
    <property type="project" value="UniProtKB-ARBA"/>
</dbReference>
<evidence type="ECO:0000313" key="7">
    <source>
        <dbReference type="EMBL" id="TQL44879.1"/>
    </source>
</evidence>
<dbReference type="PROSITE" id="PS00211">
    <property type="entry name" value="ABC_TRANSPORTER_1"/>
    <property type="match status" value="1"/>
</dbReference>
<evidence type="ECO:0000256" key="4">
    <source>
        <dbReference type="ARBA" id="ARBA00022840"/>
    </source>
</evidence>
<gene>
    <name evidence="7" type="ORF">FB468_2950</name>
</gene>
<dbReference type="RefSeq" id="WP_141887992.1">
    <property type="nucleotide sequence ID" value="NZ_BAAAUY010000018.1"/>
</dbReference>
<dbReference type="CDD" id="cd03257">
    <property type="entry name" value="ABC_NikE_OppD_transporters"/>
    <property type="match status" value="1"/>
</dbReference>
<dbReference type="GO" id="GO:0015833">
    <property type="term" value="P:peptide transport"/>
    <property type="evidence" value="ECO:0007669"/>
    <property type="project" value="InterPro"/>
</dbReference>
<name>A0A542Y9X3_9MICO</name>
<dbReference type="InterPro" id="IPR027417">
    <property type="entry name" value="P-loop_NTPase"/>
</dbReference>
<evidence type="ECO:0000256" key="1">
    <source>
        <dbReference type="ARBA" id="ARBA00005417"/>
    </source>
</evidence>
<evidence type="ECO:0000313" key="8">
    <source>
        <dbReference type="Proteomes" id="UP000319094"/>
    </source>
</evidence>
<keyword evidence="8" id="KW-1185">Reference proteome</keyword>
<reference evidence="7 8" key="1">
    <citation type="submission" date="2019-06" db="EMBL/GenBank/DDBJ databases">
        <title>Sequencing the genomes of 1000 actinobacteria strains.</title>
        <authorList>
            <person name="Klenk H.-P."/>
        </authorList>
    </citation>
    <scope>NUCLEOTIDE SEQUENCE [LARGE SCALE GENOMIC DNA]</scope>
    <source>
        <strain evidence="7 8">DSM 8803</strain>
    </source>
</reference>
<feature type="region of interest" description="Disordered" evidence="5">
    <location>
        <begin position="275"/>
        <end position="296"/>
    </location>
</feature>
<sequence length="296" mass="32211">MNTGETLVEVENLSYAYPRPRGLFRRSTPAPPAIDDVSFTIGRGEIVALVGESGSGKSTIGRLLLGMLRPSAGHVRFDGQDVHALRGRESRAHRHNYQMVFQDPYSSLNPRMGVGDAVVEALQITGTLPASEREAVARELLSRVRLADEMFDRRPAELSGGQRQRVGIARALAARPRLLVADEALASLDVSIQAQIAQVLGELNEQEGLSMLFITHDLAMARQLATRIIVLNKGRIVESGPAAEIIRSPHDDYTRALIDAVPIANPTIARARQRARLASTRASATPASHTPERNPQ</sequence>
<dbReference type="OrthoDB" id="8481147at2"/>
<dbReference type="InterPro" id="IPR050319">
    <property type="entry name" value="ABC_transp_ATP-bind"/>
</dbReference>
<dbReference type="InterPro" id="IPR003439">
    <property type="entry name" value="ABC_transporter-like_ATP-bd"/>
</dbReference>
<dbReference type="GO" id="GO:0005524">
    <property type="term" value="F:ATP binding"/>
    <property type="evidence" value="ECO:0007669"/>
    <property type="project" value="UniProtKB-KW"/>
</dbReference>
<dbReference type="PANTHER" id="PTHR43776">
    <property type="entry name" value="TRANSPORT ATP-BINDING PROTEIN"/>
    <property type="match status" value="1"/>
</dbReference>
<evidence type="ECO:0000256" key="2">
    <source>
        <dbReference type="ARBA" id="ARBA00022448"/>
    </source>
</evidence>
<proteinExistence type="inferred from homology"/>
<dbReference type="Gene3D" id="3.40.50.300">
    <property type="entry name" value="P-loop containing nucleotide triphosphate hydrolases"/>
    <property type="match status" value="1"/>
</dbReference>
<dbReference type="Proteomes" id="UP000319094">
    <property type="component" value="Unassembled WGS sequence"/>
</dbReference>
<keyword evidence="4 7" id="KW-0067">ATP-binding</keyword>
<dbReference type="PROSITE" id="PS50893">
    <property type="entry name" value="ABC_TRANSPORTER_2"/>
    <property type="match status" value="1"/>
</dbReference>
<dbReference type="Pfam" id="PF00005">
    <property type="entry name" value="ABC_tran"/>
    <property type="match status" value="1"/>
</dbReference>
<dbReference type="Pfam" id="PF08352">
    <property type="entry name" value="oligo_HPY"/>
    <property type="match status" value="1"/>
</dbReference>
<dbReference type="InterPro" id="IPR013563">
    <property type="entry name" value="Oligopep_ABC_C"/>
</dbReference>
<accession>A0A542Y9X3</accession>
<dbReference type="GO" id="GO:0016887">
    <property type="term" value="F:ATP hydrolysis activity"/>
    <property type="evidence" value="ECO:0007669"/>
    <property type="project" value="InterPro"/>
</dbReference>
<dbReference type="InterPro" id="IPR017871">
    <property type="entry name" value="ABC_transporter-like_CS"/>
</dbReference>
<dbReference type="SMART" id="SM00382">
    <property type="entry name" value="AAA"/>
    <property type="match status" value="1"/>
</dbReference>
<organism evidence="7 8">
    <name type="scientific">Leucobacter komagatae</name>
    <dbReference type="NCBI Taxonomy" id="55969"/>
    <lineage>
        <taxon>Bacteria</taxon>
        <taxon>Bacillati</taxon>
        <taxon>Actinomycetota</taxon>
        <taxon>Actinomycetes</taxon>
        <taxon>Micrococcales</taxon>
        <taxon>Microbacteriaceae</taxon>
        <taxon>Leucobacter</taxon>
    </lineage>
</organism>
<evidence type="ECO:0000256" key="5">
    <source>
        <dbReference type="SAM" id="MobiDB-lite"/>
    </source>
</evidence>
<dbReference type="InterPro" id="IPR003593">
    <property type="entry name" value="AAA+_ATPase"/>
</dbReference>
<comment type="similarity">
    <text evidence="1">Belongs to the ABC transporter superfamily.</text>
</comment>
<keyword evidence="3" id="KW-0547">Nucleotide-binding</keyword>
<dbReference type="AlphaFoldDB" id="A0A542Y9X3"/>
<feature type="domain" description="ABC transporter" evidence="6">
    <location>
        <begin position="8"/>
        <end position="258"/>
    </location>
</feature>
<protein>
    <submittedName>
        <fullName evidence="7">Peptide/nickel transport system ATP-binding protein</fullName>
    </submittedName>
</protein>
<comment type="caution">
    <text evidence="7">The sequence shown here is derived from an EMBL/GenBank/DDBJ whole genome shotgun (WGS) entry which is preliminary data.</text>
</comment>
<keyword evidence="2" id="KW-0813">Transport</keyword>